<evidence type="ECO:0000256" key="2">
    <source>
        <dbReference type="RuleBase" id="RU003616"/>
    </source>
</evidence>
<evidence type="ECO:0000256" key="1">
    <source>
        <dbReference type="PROSITE-ProRule" id="PRU00285"/>
    </source>
</evidence>
<organism evidence="4 5">
    <name type="scientific">Nitrosococcus wardiae</name>
    <dbReference type="NCBI Taxonomy" id="1814290"/>
    <lineage>
        <taxon>Bacteria</taxon>
        <taxon>Pseudomonadati</taxon>
        <taxon>Pseudomonadota</taxon>
        <taxon>Gammaproteobacteria</taxon>
        <taxon>Chromatiales</taxon>
        <taxon>Chromatiaceae</taxon>
        <taxon>Nitrosococcus</taxon>
    </lineage>
</organism>
<dbReference type="InterPro" id="IPR008978">
    <property type="entry name" value="HSP20-like_chaperone"/>
</dbReference>
<name>A0A4P7BYA3_9GAMM</name>
<gene>
    <name evidence="4" type="ORF">E3U44_01840</name>
</gene>
<proteinExistence type="inferred from homology"/>
<dbReference type="Pfam" id="PF00011">
    <property type="entry name" value="HSP20"/>
    <property type="match status" value="1"/>
</dbReference>
<feature type="domain" description="SHSP" evidence="3">
    <location>
        <begin position="38"/>
        <end position="147"/>
    </location>
</feature>
<dbReference type="SUPFAM" id="SSF49764">
    <property type="entry name" value="HSP20-like chaperones"/>
    <property type="match status" value="1"/>
</dbReference>
<protein>
    <submittedName>
        <fullName evidence="4">Hsp20/alpha crystallin family protein</fullName>
    </submittedName>
</protein>
<dbReference type="OrthoDB" id="9792695at2"/>
<dbReference type="KEGG" id="nwr:E3U44_01840"/>
<dbReference type="PROSITE" id="PS01031">
    <property type="entry name" value="SHSP"/>
    <property type="match status" value="1"/>
</dbReference>
<comment type="similarity">
    <text evidence="1 2">Belongs to the small heat shock protein (HSP20) family.</text>
</comment>
<keyword evidence="5" id="KW-1185">Reference proteome</keyword>
<evidence type="ECO:0000313" key="5">
    <source>
        <dbReference type="Proteomes" id="UP000294325"/>
    </source>
</evidence>
<dbReference type="RefSeq" id="WP_134356401.1">
    <property type="nucleotide sequence ID" value="NZ_CP038033.1"/>
</dbReference>
<dbReference type="InterPro" id="IPR002068">
    <property type="entry name" value="A-crystallin/Hsp20_dom"/>
</dbReference>
<reference evidence="4 5" key="1">
    <citation type="submission" date="2019-03" db="EMBL/GenBank/DDBJ databases">
        <title>The genome sequence of Nitrosococcus wardiae strain D1FHST reveals the archetypal metabolic capacity of ammonia-oxidizing Gammaproteobacteria.</title>
        <authorList>
            <person name="Wang L."/>
            <person name="Lim C.K."/>
            <person name="Hanson T.E."/>
            <person name="Dang H."/>
            <person name="Klotz M.G."/>
        </authorList>
    </citation>
    <scope>NUCLEOTIDE SEQUENCE [LARGE SCALE GENOMIC DNA]</scope>
    <source>
        <strain evidence="4 5">D1FHS</strain>
    </source>
</reference>
<dbReference type="EMBL" id="CP038033">
    <property type="protein sequence ID" value="QBQ53386.1"/>
    <property type="molecule type" value="Genomic_DNA"/>
</dbReference>
<evidence type="ECO:0000313" key="4">
    <source>
        <dbReference type="EMBL" id="QBQ53386.1"/>
    </source>
</evidence>
<dbReference type="InterPro" id="IPR031107">
    <property type="entry name" value="Small_HSP"/>
</dbReference>
<dbReference type="PANTHER" id="PTHR11527">
    <property type="entry name" value="HEAT-SHOCK PROTEIN 20 FAMILY MEMBER"/>
    <property type="match status" value="1"/>
</dbReference>
<dbReference type="CDD" id="cd06464">
    <property type="entry name" value="ACD_sHsps-like"/>
    <property type="match status" value="1"/>
</dbReference>
<evidence type="ECO:0000259" key="3">
    <source>
        <dbReference type="PROSITE" id="PS01031"/>
    </source>
</evidence>
<sequence>MFGNRANFEAGLFDDFRRLEQEMDQLFGATPWPSGIRAVERGAYPPVNVGSTPDQVDVYLFAAGLDPKSLDISIQQNLLTVAGERQLSTEEGVNYYRKERFDGAFCRVVTLPEEVDPDQVSARYRDGVLHVTIQRRESAKPRQIEVK</sequence>
<dbReference type="AlphaFoldDB" id="A0A4P7BYA3"/>
<accession>A0A4P7BYA3</accession>
<dbReference type="Proteomes" id="UP000294325">
    <property type="component" value="Chromosome"/>
</dbReference>
<dbReference type="Gene3D" id="2.60.40.790">
    <property type="match status" value="1"/>
</dbReference>